<keyword evidence="2 6" id="KW-0812">Transmembrane</keyword>
<name>A0A2I1G3N4_9GLOM</name>
<evidence type="ECO:0000313" key="10">
    <source>
        <dbReference type="Proteomes" id="UP000234323"/>
    </source>
</evidence>
<keyword evidence="10" id="KW-1185">Reference proteome</keyword>
<comment type="subcellular location">
    <subcellularLocation>
        <location evidence="1">Membrane</location>
        <topology evidence="1">Multi-pass membrane protein</topology>
    </subcellularLocation>
</comment>
<dbReference type="EMBL" id="LLXI01000136">
    <property type="protein sequence ID" value="PKY41191.1"/>
    <property type="molecule type" value="Genomic_DNA"/>
</dbReference>
<evidence type="ECO:0000313" key="9">
    <source>
        <dbReference type="EMBL" id="PKY52916.1"/>
    </source>
</evidence>
<dbReference type="Proteomes" id="UP000234323">
    <property type="component" value="Unassembled WGS sequence"/>
</dbReference>
<evidence type="ECO:0000256" key="5">
    <source>
        <dbReference type="ARBA" id="ARBA00023136"/>
    </source>
</evidence>
<feature type="transmembrane region" description="Helical" evidence="6">
    <location>
        <begin position="927"/>
        <end position="949"/>
    </location>
</feature>
<dbReference type="AlphaFoldDB" id="A0A2I1G3N4"/>
<organism evidence="8 10">
    <name type="scientific">Rhizophagus irregularis</name>
    <dbReference type="NCBI Taxonomy" id="588596"/>
    <lineage>
        <taxon>Eukaryota</taxon>
        <taxon>Fungi</taxon>
        <taxon>Fungi incertae sedis</taxon>
        <taxon>Mucoromycota</taxon>
        <taxon>Glomeromycotina</taxon>
        <taxon>Glomeromycetes</taxon>
        <taxon>Glomerales</taxon>
        <taxon>Glomeraceae</taxon>
        <taxon>Rhizophagus</taxon>
    </lineage>
</organism>
<evidence type="ECO:0000256" key="1">
    <source>
        <dbReference type="ARBA" id="ARBA00004141"/>
    </source>
</evidence>
<dbReference type="GO" id="GO:0098703">
    <property type="term" value="P:calcium ion import across plasma membrane"/>
    <property type="evidence" value="ECO:0007669"/>
    <property type="project" value="TreeGrafter"/>
</dbReference>
<dbReference type="PANTHER" id="PTHR10582:SF2">
    <property type="entry name" value="INACTIVE"/>
    <property type="match status" value="1"/>
</dbReference>
<evidence type="ECO:0000256" key="6">
    <source>
        <dbReference type="SAM" id="Phobius"/>
    </source>
</evidence>
<evidence type="ECO:0000259" key="7">
    <source>
        <dbReference type="Pfam" id="PF00520"/>
    </source>
</evidence>
<feature type="transmembrane region" description="Helical" evidence="6">
    <location>
        <begin position="793"/>
        <end position="812"/>
    </location>
</feature>
<keyword evidence="3" id="KW-0677">Repeat</keyword>
<evidence type="ECO:0000256" key="2">
    <source>
        <dbReference type="ARBA" id="ARBA00022692"/>
    </source>
</evidence>
<dbReference type="VEuPathDB" id="FungiDB:RhiirFUN_016093"/>
<dbReference type="PANTHER" id="PTHR10582">
    <property type="entry name" value="TRANSIENT RECEPTOR POTENTIAL ION CHANNEL PROTEIN"/>
    <property type="match status" value="1"/>
</dbReference>
<keyword evidence="4 6" id="KW-1133">Transmembrane helix</keyword>
<proteinExistence type="predicted"/>
<feature type="transmembrane region" description="Helical" evidence="6">
    <location>
        <begin position="887"/>
        <end position="907"/>
    </location>
</feature>
<feature type="transmembrane region" description="Helical" evidence="6">
    <location>
        <begin position="824"/>
        <end position="842"/>
    </location>
</feature>
<dbReference type="VEuPathDB" id="FungiDB:FUN_020429"/>
<dbReference type="GO" id="GO:0005886">
    <property type="term" value="C:plasma membrane"/>
    <property type="evidence" value="ECO:0007669"/>
    <property type="project" value="TreeGrafter"/>
</dbReference>
<evidence type="ECO:0000256" key="3">
    <source>
        <dbReference type="ARBA" id="ARBA00022737"/>
    </source>
</evidence>
<protein>
    <recommendedName>
        <fullName evidence="7">Ion transport domain-containing protein</fullName>
    </recommendedName>
</protein>
<keyword evidence="5 6" id="KW-0472">Membrane</keyword>
<evidence type="ECO:0000256" key="4">
    <source>
        <dbReference type="ARBA" id="ARBA00022989"/>
    </source>
</evidence>
<dbReference type="GO" id="GO:0005216">
    <property type="term" value="F:monoatomic ion channel activity"/>
    <property type="evidence" value="ECO:0007669"/>
    <property type="project" value="InterPro"/>
</dbReference>
<reference evidence="8 10" key="1">
    <citation type="submission" date="2015-10" db="EMBL/GenBank/DDBJ databases">
        <title>Genome analyses suggest a sexual origin of heterokaryosis in a supposedly ancient asexual fungus.</title>
        <authorList>
            <person name="Ropars J."/>
            <person name="Sedzielewska K."/>
            <person name="Noel J."/>
            <person name="Charron P."/>
            <person name="Farinelli L."/>
            <person name="Marton T."/>
            <person name="Kruger M."/>
            <person name="Pelin A."/>
            <person name="Brachmann A."/>
            <person name="Corradi N."/>
        </authorList>
    </citation>
    <scope>NUCLEOTIDE SEQUENCE [LARGE SCALE GENOMIC DNA]</scope>
    <source>
        <strain evidence="8 10">A4</strain>
    </source>
</reference>
<dbReference type="InterPro" id="IPR005821">
    <property type="entry name" value="Ion_trans_dom"/>
</dbReference>
<gene>
    <name evidence="8" type="ORF">RhiirA4_454724</name>
    <name evidence="9" type="ORF">RhiirA4_470827</name>
</gene>
<comment type="caution">
    <text evidence="8">The sequence shown here is derived from an EMBL/GenBank/DDBJ whole genome shotgun (WGS) entry which is preliminary data.</text>
</comment>
<feature type="domain" description="Ion transport" evidence="7">
    <location>
        <begin position="795"/>
        <end position="1059"/>
    </location>
</feature>
<sequence length="1177" mass="138884">MNETKPIEVGGADSEKDDINYITTNGAVSLEVGGADSEKDDINYITTEMNEDVFVKVGGADSKKDDINYKPPHNGIPITKIEISPEEKYLVTYSPSDNSIFGWNIKEGELNPDNYRYDVHLYHRIEKICVSDDKKLAYIYKDVNNRYYCLEIIDMNNNNKIILDLAHNKFVKSYRHCTFNLKREFILYGEGINDNYRRMNIIFIYSTQTWTCKRMYEIPKEFKFISVSKYSKLYLLSSNNHIYEWNLHTEKSARMFVCEKVKEPGLTKIFSNEKFVCLKYNDKTIIYSIELEISIITLQTENIEEFEERQIELSETTEVETQEETKEQINAQTSCLLDILRPLLNNRIYDPIKPYYPEDCKFENLSKIVQDTKSIKYIIGTLNGSILDGNMLNIKFKVLVDKLERLNVHPFGLYADDINDENLQEASSFNNDQWEISCSYGIEIKCLENNKVIAIKYLTNKKNTYLKYILFKNNDILLVLNEKSNNKHNHKVSVRVFIFHFEKNNGKIPLNYFYSEDKEISISPLLLQNDKSFKQGNNEWILNNKESLSKYGVELFSFAIRERKFKLIDEIYKKCIHYFNEDLQSNKTFLGIISITIPLLNEYYPEFILKYSLETNMITDSQFYNIEDKKQNLHLYSKNLQLIDLTRSILWLKYNLIMEDVLNNVFWFILIYFIVALTLPILLILFFIIYLLLKYHFINDIRFKNTSVGVFVQFYFYVTKKVSKYIPTSTITPTIIFMIPYIKFVNYPKDYNWFWELIKPQPSPFVKTVNENIYKTWNGEALINFKWNTYGKYYYAVIWISFMVLLSCFTIAATVPQQYIGKNIQNQLFIASIILGFIHLSFEIRQFIYSPKKWIYDFWNIFDIIAYLLPIITSFKCLQTNDMNDHHIIQLLSFSCLFLDIKFLLFFRAFESFGIYFEIIINVAKQIIYFLVLLFIIIISFAHAFYILLLPRSDYSFDQYTSNNDPNNPWNMAPTFNQVFNDGTMNSFFIQKPDENTNMFIDFRTSILAMYKFLTGDSSALSNWPFLNNQSLVILVVMFSLLVVVYLMNLFIGLLNMAIIKDDDRVSYLKQKAEILAEIELFYLLPNQRRWNAWFPKVIYYSANIDKVREEVKRLIKKGEWNTDSFPEMRKDLFKKLDIPVNVEKIDKIDATLQEVLKILNSAGVPNNLLSRDATPP</sequence>
<feature type="transmembrane region" description="Helical" evidence="6">
    <location>
        <begin position="854"/>
        <end position="875"/>
    </location>
</feature>
<feature type="transmembrane region" description="Helical" evidence="6">
    <location>
        <begin position="1032"/>
        <end position="1055"/>
    </location>
</feature>
<accession>A0A2I1G3N4</accession>
<dbReference type="Pfam" id="PF00520">
    <property type="entry name" value="Ion_trans"/>
    <property type="match status" value="1"/>
</dbReference>
<dbReference type="EMBL" id="LLXI01001290">
    <property type="protein sequence ID" value="PKY52916.1"/>
    <property type="molecule type" value="Genomic_DNA"/>
</dbReference>
<dbReference type="VEuPathDB" id="FungiDB:RhiirA1_456728"/>
<evidence type="ECO:0000313" key="8">
    <source>
        <dbReference type="EMBL" id="PKY41191.1"/>
    </source>
</evidence>
<feature type="transmembrane region" description="Helical" evidence="6">
    <location>
        <begin position="665"/>
        <end position="693"/>
    </location>
</feature>
<dbReference type="SUPFAM" id="SSF69322">
    <property type="entry name" value="Tricorn protease domain 2"/>
    <property type="match status" value="1"/>
</dbReference>
<dbReference type="InterPro" id="IPR024862">
    <property type="entry name" value="TRPV"/>
</dbReference>